<dbReference type="EMBL" id="AFBI03000004">
    <property type="protein sequence ID" value="EJW01679.1"/>
    <property type="molecule type" value="Genomic_DNA"/>
</dbReference>
<dbReference type="HOGENOM" id="CLU_2306070_0_0_1"/>
<evidence type="ECO:0000313" key="3">
    <source>
        <dbReference type="Proteomes" id="UP000003163"/>
    </source>
</evidence>
<keyword evidence="3" id="KW-1185">Reference proteome</keyword>
<evidence type="ECO:0000256" key="1">
    <source>
        <dbReference type="SAM" id="Phobius"/>
    </source>
</evidence>
<dbReference type="InParanoid" id="J9D275"/>
<dbReference type="AlphaFoldDB" id="J9D275"/>
<keyword evidence="1" id="KW-1133">Transmembrane helix</keyword>
<sequence length="100" mass="11993">MKYPTMGKKLNSKAIIGIREENDKTKQLNKSDRDVRYIEKEGRLSMKQLIFKIFCNILIIFAYLVKKSIFLTFLYIILDFEDQIAKKNGFKQERYIQYNV</sequence>
<protein>
    <submittedName>
        <fullName evidence="2">Uncharacterized protein</fullName>
    </submittedName>
</protein>
<evidence type="ECO:0000313" key="2">
    <source>
        <dbReference type="EMBL" id="EJW01679.1"/>
    </source>
</evidence>
<accession>J9D275</accession>
<keyword evidence="1" id="KW-0812">Transmembrane</keyword>
<reference evidence="2 3" key="1">
    <citation type="submission" date="2011-08" db="EMBL/GenBank/DDBJ databases">
        <authorList>
            <person name="Liu Z.J."/>
            <person name="Shi F.L."/>
            <person name="Lu J.Q."/>
            <person name="Li M."/>
            <person name="Wang Z.L."/>
        </authorList>
    </citation>
    <scope>NUCLEOTIDE SEQUENCE [LARGE SCALE GENOMIC DNA]</scope>
    <source>
        <strain evidence="2 3">USNM 41457</strain>
    </source>
</reference>
<dbReference type="Proteomes" id="UP000003163">
    <property type="component" value="Unassembled WGS sequence"/>
</dbReference>
<comment type="caution">
    <text evidence="2">The sequence shown here is derived from an EMBL/GenBank/DDBJ whole genome shotgun (WGS) entry which is preliminary data.</text>
</comment>
<proteinExistence type="predicted"/>
<dbReference type="VEuPathDB" id="MicrosporidiaDB:EDEG_00396"/>
<reference evidence="3" key="2">
    <citation type="submission" date="2015-07" db="EMBL/GenBank/DDBJ databases">
        <title>Contrasting host-pathogen interactions and genome evolution in two generalist and specialist microsporidian pathogens of mosquitoes.</title>
        <authorList>
            <consortium name="The Broad Institute Genomics Platform"/>
            <consortium name="The Broad Institute Genome Sequencing Center for Infectious Disease"/>
            <person name="Cuomo C.A."/>
            <person name="Sanscrainte N.D."/>
            <person name="Goldberg J.M."/>
            <person name="Heiman D."/>
            <person name="Young S."/>
            <person name="Zeng Q."/>
            <person name="Becnel J.J."/>
            <person name="Birren B.W."/>
        </authorList>
    </citation>
    <scope>NUCLEOTIDE SEQUENCE [LARGE SCALE GENOMIC DNA]</scope>
    <source>
        <strain evidence="3">USNM 41457</strain>
    </source>
</reference>
<feature type="transmembrane region" description="Helical" evidence="1">
    <location>
        <begin position="53"/>
        <end position="78"/>
    </location>
</feature>
<name>J9D275_EDHAE</name>
<gene>
    <name evidence="2" type="ORF">EDEG_00396</name>
</gene>
<keyword evidence="1" id="KW-0472">Membrane</keyword>
<organism evidence="2 3">
    <name type="scientific">Edhazardia aedis (strain USNM 41457)</name>
    <name type="common">Microsporidian parasite</name>
    <dbReference type="NCBI Taxonomy" id="1003232"/>
    <lineage>
        <taxon>Eukaryota</taxon>
        <taxon>Fungi</taxon>
        <taxon>Fungi incertae sedis</taxon>
        <taxon>Microsporidia</taxon>
        <taxon>Edhazardia</taxon>
    </lineage>
</organism>